<evidence type="ECO:0000313" key="2">
    <source>
        <dbReference type="EMBL" id="OCF25334.1"/>
    </source>
</evidence>
<reference evidence="2" key="1">
    <citation type="submission" date="2013-07" db="EMBL/GenBank/DDBJ databases">
        <title>The Genome Sequence of Cryptococcus bestiolae CBS10118.</title>
        <authorList>
            <consortium name="The Broad Institute Genome Sequencing Platform"/>
            <person name="Cuomo C."/>
            <person name="Litvintseva A."/>
            <person name="Chen Y."/>
            <person name="Heitman J."/>
            <person name="Sun S."/>
            <person name="Springer D."/>
            <person name="Dromer F."/>
            <person name="Young S.K."/>
            <person name="Zeng Q."/>
            <person name="Gargeya S."/>
            <person name="Fitzgerald M."/>
            <person name="Abouelleil A."/>
            <person name="Alvarado L."/>
            <person name="Berlin A.M."/>
            <person name="Chapman S.B."/>
            <person name="Dewar J."/>
            <person name="Goldberg J."/>
            <person name="Griggs A."/>
            <person name="Gujja S."/>
            <person name="Hansen M."/>
            <person name="Howarth C."/>
            <person name="Imamovic A."/>
            <person name="Larimer J."/>
            <person name="McCowan C."/>
            <person name="Murphy C."/>
            <person name="Pearson M."/>
            <person name="Priest M."/>
            <person name="Roberts A."/>
            <person name="Saif S."/>
            <person name="Shea T."/>
            <person name="Sykes S."/>
            <person name="Wortman J."/>
            <person name="Nusbaum C."/>
            <person name="Birren B."/>
        </authorList>
    </citation>
    <scope>NUCLEOTIDE SEQUENCE [LARGE SCALE GENOMIC DNA]</scope>
    <source>
        <strain evidence="2">CBS 10118</strain>
    </source>
</reference>
<dbReference type="KEGG" id="kbi:30209549"/>
<name>A0A1B9G2U1_9TREE</name>
<evidence type="ECO:0000313" key="3">
    <source>
        <dbReference type="EMBL" id="WVW84001.1"/>
    </source>
</evidence>
<reference evidence="2" key="3">
    <citation type="submission" date="2014-01" db="EMBL/GenBank/DDBJ databases">
        <title>Evolution of pathogenesis and genome organization in the Tremellales.</title>
        <authorList>
            <person name="Cuomo C."/>
            <person name="Litvintseva A."/>
            <person name="Heitman J."/>
            <person name="Chen Y."/>
            <person name="Sun S."/>
            <person name="Springer D."/>
            <person name="Dromer F."/>
            <person name="Young S."/>
            <person name="Zeng Q."/>
            <person name="Chapman S."/>
            <person name="Gujja S."/>
            <person name="Saif S."/>
            <person name="Birren B."/>
        </authorList>
    </citation>
    <scope>NUCLEOTIDE SEQUENCE</scope>
    <source>
        <strain evidence="2">CBS 10118</strain>
    </source>
</reference>
<organism evidence="2">
    <name type="scientific">Kwoniella bestiolae CBS 10118</name>
    <dbReference type="NCBI Taxonomy" id="1296100"/>
    <lineage>
        <taxon>Eukaryota</taxon>
        <taxon>Fungi</taxon>
        <taxon>Dikarya</taxon>
        <taxon>Basidiomycota</taxon>
        <taxon>Agaricomycotina</taxon>
        <taxon>Tremellomycetes</taxon>
        <taxon>Tremellales</taxon>
        <taxon>Cryptococcaceae</taxon>
        <taxon>Kwoniella</taxon>
    </lineage>
</organism>
<evidence type="ECO:0000256" key="1">
    <source>
        <dbReference type="SAM" id="MobiDB-lite"/>
    </source>
</evidence>
<sequence length="267" mass="30836">MEPIMIEDKQPHSASTSETSQLETHTRHCDPKADVLLISNDNVHLRAYSHHLKQVSKFFSDIFTLPSKPEPITLDFPSSTISIYLDLVIAPEYCYSVIINQHKDHFDTLKDLLRLVEFTISEDITKSLWEIIHLNAKHFPQELLILAGERGDSELARKAIEALDKKELDVPLLCGPYDCENICAHHNHPRTCSEELDRFQAFFRGLDSAYSMELLQLMLIRCKMRAYDDEVKETTQVMDLGEEDWIWLTGSFDPSRSIREKLCTLDE</sequence>
<feature type="compositionally biased region" description="Polar residues" evidence="1">
    <location>
        <begin position="12"/>
        <end position="23"/>
    </location>
</feature>
<evidence type="ECO:0000313" key="4">
    <source>
        <dbReference type="Proteomes" id="UP000092730"/>
    </source>
</evidence>
<gene>
    <name evidence="2" type="ORF">I302_05150</name>
    <name evidence="3" type="ORF">I302_106026</name>
</gene>
<feature type="region of interest" description="Disordered" evidence="1">
    <location>
        <begin position="1"/>
        <end position="26"/>
    </location>
</feature>
<reference evidence="3" key="2">
    <citation type="submission" date="2013-07" db="EMBL/GenBank/DDBJ databases">
        <authorList>
            <consortium name="The Broad Institute Genome Sequencing Platform"/>
            <person name="Cuomo C."/>
            <person name="Litvintseva A."/>
            <person name="Chen Y."/>
            <person name="Heitman J."/>
            <person name="Sun S."/>
            <person name="Springer D."/>
            <person name="Dromer F."/>
            <person name="Young S.K."/>
            <person name="Zeng Q."/>
            <person name="Gargeya S."/>
            <person name="Fitzgerald M."/>
            <person name="Abouelleil A."/>
            <person name="Alvarado L."/>
            <person name="Berlin A.M."/>
            <person name="Chapman S.B."/>
            <person name="Dewar J."/>
            <person name="Goldberg J."/>
            <person name="Griggs A."/>
            <person name="Gujja S."/>
            <person name="Hansen M."/>
            <person name="Howarth C."/>
            <person name="Imamovic A."/>
            <person name="Larimer J."/>
            <person name="McCowan C."/>
            <person name="Murphy C."/>
            <person name="Pearson M."/>
            <person name="Priest M."/>
            <person name="Roberts A."/>
            <person name="Saif S."/>
            <person name="Shea T."/>
            <person name="Sykes S."/>
            <person name="Wortman J."/>
            <person name="Nusbaum C."/>
            <person name="Birren B."/>
        </authorList>
    </citation>
    <scope>NUCLEOTIDE SEQUENCE</scope>
    <source>
        <strain evidence="3">CBS 10118</strain>
    </source>
</reference>
<dbReference type="VEuPathDB" id="FungiDB:I302_05150"/>
<feature type="compositionally biased region" description="Basic and acidic residues" evidence="1">
    <location>
        <begin position="1"/>
        <end position="11"/>
    </location>
</feature>
<protein>
    <recommendedName>
        <fullName evidence="5">BTB domain-containing protein</fullName>
    </recommendedName>
</protein>
<accession>A0A1B9G2U1</accession>
<dbReference type="EMBL" id="KI894021">
    <property type="protein sequence ID" value="OCF25334.1"/>
    <property type="molecule type" value="Genomic_DNA"/>
</dbReference>
<dbReference type="EMBL" id="CP144544">
    <property type="protein sequence ID" value="WVW84001.1"/>
    <property type="molecule type" value="Genomic_DNA"/>
</dbReference>
<dbReference type="RefSeq" id="XP_019046404.1">
    <property type="nucleotide sequence ID" value="XM_019191774.1"/>
</dbReference>
<evidence type="ECO:0008006" key="5">
    <source>
        <dbReference type="Google" id="ProtNLM"/>
    </source>
</evidence>
<dbReference type="AlphaFoldDB" id="A0A1B9G2U1"/>
<dbReference type="GeneID" id="30209549"/>
<dbReference type="OrthoDB" id="2563892at2759"/>
<proteinExistence type="predicted"/>
<reference evidence="3" key="4">
    <citation type="submission" date="2024-02" db="EMBL/GenBank/DDBJ databases">
        <title>Comparative genomics of Cryptococcus and Kwoniella reveals pathogenesis evolution and contrasting modes of karyotype evolution via chromosome fusion or intercentromeric recombination.</title>
        <authorList>
            <person name="Coelho M.A."/>
            <person name="David-Palma M."/>
            <person name="Shea T."/>
            <person name="Bowers K."/>
            <person name="McGinley-Smith S."/>
            <person name="Mohammad A.W."/>
            <person name="Gnirke A."/>
            <person name="Yurkov A.M."/>
            <person name="Nowrousian M."/>
            <person name="Sun S."/>
            <person name="Cuomo C.A."/>
            <person name="Heitman J."/>
        </authorList>
    </citation>
    <scope>NUCLEOTIDE SEQUENCE</scope>
    <source>
        <strain evidence="3">CBS 10118</strain>
    </source>
</reference>
<dbReference type="Proteomes" id="UP000092730">
    <property type="component" value="Chromosome 4"/>
</dbReference>
<keyword evidence="4" id="KW-1185">Reference proteome</keyword>